<protein>
    <submittedName>
        <fullName evidence="1">DUF1835 domain-containing protein</fullName>
    </submittedName>
</protein>
<reference evidence="1 2" key="1">
    <citation type="submission" date="2024-09" db="EMBL/GenBank/DDBJ databases">
        <authorList>
            <person name="Sun Q."/>
            <person name="Mori K."/>
        </authorList>
    </citation>
    <scope>NUCLEOTIDE SEQUENCE [LARGE SCALE GENOMIC DNA]</scope>
    <source>
        <strain evidence="1 2">CECT 8622</strain>
    </source>
</reference>
<dbReference type="EMBL" id="JBHMFC010000086">
    <property type="protein sequence ID" value="MFB9057647.1"/>
    <property type="molecule type" value="Genomic_DNA"/>
</dbReference>
<dbReference type="Proteomes" id="UP001589585">
    <property type="component" value="Unassembled WGS sequence"/>
</dbReference>
<sequence>MNKKALHITNDSTLTKLIKALGITGDILIWQEILCEGPVISTVGSDDFLDMRSKFLRTFYDIDFDIREFNEEIDKLNHPENYSEIVLWFDYDLFCHVNMLGVISLIQQKKIKLPIYHVCSGRVKGEKNLKELSELSSGQLLNHYESKTRLTPEDIQLCVTLWQTYCGKDHNLFKPYIVKDSSFKYMSNCLKAHLERFPNSKTGLSVLEANILEIINQQSIKTRNQLLGYALNFQGYYGFREMQFIRMIEKLSLFFSENAEGIKLNRMGHEALLGQHDFSSQLHGDMVFGGVKKYDFKFSKRLNKLVETLK</sequence>
<evidence type="ECO:0000313" key="1">
    <source>
        <dbReference type="EMBL" id="MFB9057647.1"/>
    </source>
</evidence>
<organism evidence="1 2">
    <name type="scientific">Mariniflexile ostreae</name>
    <dbReference type="NCBI Taxonomy" id="1520892"/>
    <lineage>
        <taxon>Bacteria</taxon>
        <taxon>Pseudomonadati</taxon>
        <taxon>Bacteroidota</taxon>
        <taxon>Flavobacteriia</taxon>
        <taxon>Flavobacteriales</taxon>
        <taxon>Flavobacteriaceae</taxon>
        <taxon>Mariniflexile</taxon>
    </lineage>
</organism>
<accession>A0ABV5FDV6</accession>
<evidence type="ECO:0000313" key="2">
    <source>
        <dbReference type="Proteomes" id="UP001589585"/>
    </source>
</evidence>
<dbReference type="RefSeq" id="WP_379861894.1">
    <property type="nucleotide sequence ID" value="NZ_JBHMFC010000086.1"/>
</dbReference>
<gene>
    <name evidence="1" type="ORF">ACFFU9_12940</name>
</gene>
<comment type="caution">
    <text evidence="1">The sequence shown here is derived from an EMBL/GenBank/DDBJ whole genome shotgun (WGS) entry which is preliminary data.</text>
</comment>
<proteinExistence type="predicted"/>
<name>A0ABV5FDV6_9FLAO</name>
<keyword evidence="2" id="KW-1185">Reference proteome</keyword>